<feature type="compositionally biased region" description="Polar residues" evidence="1">
    <location>
        <begin position="961"/>
        <end position="970"/>
    </location>
</feature>
<feature type="compositionally biased region" description="Basic and acidic residues" evidence="1">
    <location>
        <begin position="510"/>
        <end position="537"/>
    </location>
</feature>
<gene>
    <name evidence="2" type="ORF">PCOR1329_LOCUS79392</name>
</gene>
<name>A0ABN9XSG8_9DINO</name>
<proteinExistence type="predicted"/>
<reference evidence="2" key="1">
    <citation type="submission" date="2023-10" db="EMBL/GenBank/DDBJ databases">
        <authorList>
            <person name="Chen Y."/>
            <person name="Shah S."/>
            <person name="Dougan E. K."/>
            <person name="Thang M."/>
            <person name="Chan C."/>
        </authorList>
    </citation>
    <scope>NUCLEOTIDE SEQUENCE [LARGE SCALE GENOMIC DNA]</scope>
</reference>
<dbReference type="Proteomes" id="UP001189429">
    <property type="component" value="Unassembled WGS sequence"/>
</dbReference>
<feature type="region of interest" description="Disordered" evidence="1">
    <location>
        <begin position="506"/>
        <end position="537"/>
    </location>
</feature>
<accession>A0ABN9XSG8</accession>
<feature type="compositionally biased region" description="Low complexity" evidence="1">
    <location>
        <begin position="925"/>
        <end position="937"/>
    </location>
</feature>
<feature type="compositionally biased region" description="Polar residues" evidence="1">
    <location>
        <begin position="893"/>
        <end position="903"/>
    </location>
</feature>
<organism evidence="2 3">
    <name type="scientific">Prorocentrum cordatum</name>
    <dbReference type="NCBI Taxonomy" id="2364126"/>
    <lineage>
        <taxon>Eukaryota</taxon>
        <taxon>Sar</taxon>
        <taxon>Alveolata</taxon>
        <taxon>Dinophyceae</taxon>
        <taxon>Prorocentrales</taxon>
        <taxon>Prorocentraceae</taxon>
        <taxon>Prorocentrum</taxon>
    </lineage>
</organism>
<feature type="compositionally biased region" description="Low complexity" evidence="1">
    <location>
        <begin position="951"/>
        <end position="960"/>
    </location>
</feature>
<feature type="region of interest" description="Disordered" evidence="1">
    <location>
        <begin position="865"/>
        <end position="937"/>
    </location>
</feature>
<evidence type="ECO:0000313" key="3">
    <source>
        <dbReference type="Proteomes" id="UP001189429"/>
    </source>
</evidence>
<feature type="non-terminal residue" evidence="2">
    <location>
        <position position="1847"/>
    </location>
</feature>
<dbReference type="InterPro" id="IPR036397">
    <property type="entry name" value="RNaseH_sf"/>
</dbReference>
<feature type="region of interest" description="Disordered" evidence="1">
    <location>
        <begin position="951"/>
        <end position="970"/>
    </location>
</feature>
<sequence length="1847" mass="204610">MRRLHDSGMGVKRIAAALSRSTDTVSKHLFKKNTTKKSKGRPKHSIRTPKGFLAAQRAYKKLLKSSGGTKEVTAAMLKSEMKLKCDIKTVRRAFAENGYQFRPLYEKPDLSDGDKKERLQWAREHKHRSPSQWSQYVHACMDNKVFQVLPNAKYRKVAAKRKVRGVYRKRKRDFSVGHVKPSNPKVLKQSSGKGSVTIACAIGAGKVLMWHQVVGRWNAAAAGRMYSGALQPALKRAYPSVRGKFRVMEDNDPTGYKSRSGMAAKKSAGIQTLDLPKRSPDLMPLDFAFWANLNKRMRGQEKDWPASKTETRAQYLARLRRTALATPSEYIHSIMGSLHKRCGLLVEAKGGHFAEGGGPEKRRRLVGKQSQQTALLEHVVGEENRNASREVYLVTLPHTDKEGLRAPAAFSREEVRDAFLDCCGAPDADPAWRPAGALPRGLALGKKSKFLTVKRALLNRYQLASHWSCSHDGHWSAVGYCANATPKKPRSALDVDYLAWPADHPPLSAAKREPTTARALEKRRTAREQVEGEKGKPEPRVEEVDLWPIVVRSGIRNTPDDPHAVRKLMAYAKTSCSHKVVAWMFKNEHVLEKIIDKAWAWENVDSFLEDATKPVMQQFKEALRTPCVCGGRWLHHVRESLSMNRIDVPDLCISILMSLKHGRSEAAPVVTLAGRFGGEGKSLLFSAVRPLFGGEHAQERPGGGQFCLHGLDKAKAAVLDEWMFIDEDLPLSIQLLWLEGKPVPITMPQNQHVGHKVYLGSAPIFVTCPETALAGLSSESSQRPQGQAGMLLRRLKLYLFTVPIPKPPAPKLAPCPRCFSTLVTSPRVYFVESTYVPRRFCGSKAFRKAAGKAANKAANEAAYEAPSEAANEATGEAASEAANEVAHEARGSQRGSPRGSQPGSEAVDRAASKATNEATDTAPGKATNEAANETTNEAAYETANKAANEAAIEAASKAANRQPSRQATRNQHVAMRRLHDCGMGVKRIAAALSRSTDTVSKHLFKKNTTKKSKGRPKHSIRTPKGFLAAQRAYKKLLKSSGGTKEVTAAMLKSEMKLKCDIKTVRRAFAENGYQFRPLYEKPDLSDGDKKERLQWAREHKHRSPSQWSQYVHACMDNKVFQVLPNAKYRKVAAKRKVRGVYRKRKRDFSVGHVKPSNPKVLGLAQIGDRAAATQRQVLKQSSGKGSVTIACAIGAGKVLMWHQVVGRWNAAAAGRMYSGALQPALKRAYPSARGKFRVMEDNDPTGYKSRSGMAAKKSAGIQTLDLPKRSPDLMPLDFAFWANLNKRMRGQEKDWPASKTETRAQYLARLRRTALATPSEYFHSIMGSLHKRCGLLVEAKGGHFAEGGGPEKRRRLVGKQSQQTALLEHALGEENRNASREVYLVTLPHTDKEGLRAPAAFSREEVRDAFLDCCGAPDADPAWLASHRGQGAAPVGVKKLVVFKEYHAPVAGVRRAHYHVALHLGKKSKFLTVKRALLNRYQLASHWSCSHDGRWSAVGHCANTTPKKPRSALDVDYLAWPADHPPLSAAKREPTTARALEKRRTAREQVEGEKGKPEPRVEEVDLWPIVVRSGIRNTPDDPHAVRKLMAYAKTSCSHKVVAWMFKNEHVLEKKIIDKTWAWENVDSFLEDATKPVMQQFKEALRTPCVCGGRWLHHVRESLSMNRIDVPDLCSSILMSLKHGRSEAAPVVTLAGRFGGEGKSLLFSAVRPLFGGEHVQERPGGGQFCLHGLDKAKAAVLDEWMFIDEDLPLSIQLLWLEGKPVPITMPQNQHVGHKVYMGSAPIFVTCPETALAGLSSESSQRPQGQAGMLLRRLKLYLFTVPIPKPPAPKLVPCPRCFSTLVTSE</sequence>
<dbReference type="Gene3D" id="3.30.420.10">
    <property type="entry name" value="Ribonuclease H-like superfamily/Ribonuclease H"/>
    <property type="match status" value="2"/>
</dbReference>
<evidence type="ECO:0000313" key="2">
    <source>
        <dbReference type="EMBL" id="CAK0902943.1"/>
    </source>
</evidence>
<comment type="caution">
    <text evidence="2">The sequence shown here is derived from an EMBL/GenBank/DDBJ whole genome shotgun (WGS) entry which is preliminary data.</text>
</comment>
<protein>
    <submittedName>
        <fullName evidence="2">Uncharacterized protein</fullName>
    </submittedName>
</protein>
<dbReference type="EMBL" id="CAUYUJ010021140">
    <property type="protein sequence ID" value="CAK0902943.1"/>
    <property type="molecule type" value="Genomic_DNA"/>
</dbReference>
<evidence type="ECO:0000256" key="1">
    <source>
        <dbReference type="SAM" id="MobiDB-lite"/>
    </source>
</evidence>
<keyword evidence="3" id="KW-1185">Reference proteome</keyword>